<feature type="region of interest" description="Disordered" evidence="1">
    <location>
        <begin position="51"/>
        <end position="85"/>
    </location>
</feature>
<comment type="caution">
    <text evidence="2">The sequence shown here is derived from an EMBL/GenBank/DDBJ whole genome shotgun (WGS) entry which is preliminary data.</text>
</comment>
<gene>
    <name evidence="2" type="ORF">LSAT_V11C400227880</name>
</gene>
<dbReference type="EMBL" id="NBSK02000004">
    <property type="protein sequence ID" value="KAJ0212740.1"/>
    <property type="molecule type" value="Genomic_DNA"/>
</dbReference>
<sequence length="309" mass="35106">MDEQPKRSSPKQSENGEKGNCVFSPGFRSVAAMAGWDEEALLMASLVVEDTPDRDAKQKRRSDPLFKTPPTNSRRKRRDQRKSPVSLPVAVLDLDEEEVSREDLLRNLLRTKHHFLWAQICSSNGFFDFVTLFQQRKILHHKYSSMEHDTAFVSTRNRGKKGGVRSPPARRRSQYRSVVEALNSPEGEQLSLERRRRTVNHNHNHRHHHNLRQQQSFRPASVVLLNSGAAGDNSVSRRRRRREVVVLAPPEQDEDAALALRLQREEFMGAFGGSEQQGRRNSVATATVNLRAMASRAVGIRNHRGGGGR</sequence>
<keyword evidence="3" id="KW-1185">Reference proteome</keyword>
<accession>A0A9R1XFI4</accession>
<protein>
    <submittedName>
        <fullName evidence="2">Uncharacterized protein</fullName>
    </submittedName>
</protein>
<feature type="region of interest" description="Disordered" evidence="1">
    <location>
        <begin position="1"/>
        <end position="24"/>
    </location>
</feature>
<dbReference type="AlphaFoldDB" id="A0A9R1XFI4"/>
<evidence type="ECO:0000313" key="3">
    <source>
        <dbReference type="Proteomes" id="UP000235145"/>
    </source>
</evidence>
<feature type="region of interest" description="Disordered" evidence="1">
    <location>
        <begin position="153"/>
        <end position="176"/>
    </location>
</feature>
<evidence type="ECO:0000256" key="1">
    <source>
        <dbReference type="SAM" id="MobiDB-lite"/>
    </source>
</evidence>
<name>A0A9R1XFI4_LACSA</name>
<proteinExistence type="predicted"/>
<reference evidence="2 3" key="1">
    <citation type="journal article" date="2017" name="Nat. Commun.">
        <title>Genome assembly with in vitro proximity ligation data and whole-genome triplication in lettuce.</title>
        <authorList>
            <person name="Reyes-Chin-Wo S."/>
            <person name="Wang Z."/>
            <person name="Yang X."/>
            <person name="Kozik A."/>
            <person name="Arikit S."/>
            <person name="Song C."/>
            <person name="Xia L."/>
            <person name="Froenicke L."/>
            <person name="Lavelle D.O."/>
            <person name="Truco M.J."/>
            <person name="Xia R."/>
            <person name="Zhu S."/>
            <person name="Xu C."/>
            <person name="Xu H."/>
            <person name="Xu X."/>
            <person name="Cox K."/>
            <person name="Korf I."/>
            <person name="Meyers B.C."/>
            <person name="Michelmore R.W."/>
        </authorList>
    </citation>
    <scope>NUCLEOTIDE SEQUENCE [LARGE SCALE GENOMIC DNA]</scope>
    <source>
        <strain evidence="3">cv. Salinas</strain>
        <tissue evidence="2">Seedlings</tissue>
    </source>
</reference>
<feature type="compositionally biased region" description="Basic residues" evidence="1">
    <location>
        <begin position="157"/>
        <end position="174"/>
    </location>
</feature>
<evidence type="ECO:0000313" key="2">
    <source>
        <dbReference type="EMBL" id="KAJ0212740.1"/>
    </source>
</evidence>
<organism evidence="2 3">
    <name type="scientific">Lactuca sativa</name>
    <name type="common">Garden lettuce</name>
    <dbReference type="NCBI Taxonomy" id="4236"/>
    <lineage>
        <taxon>Eukaryota</taxon>
        <taxon>Viridiplantae</taxon>
        <taxon>Streptophyta</taxon>
        <taxon>Embryophyta</taxon>
        <taxon>Tracheophyta</taxon>
        <taxon>Spermatophyta</taxon>
        <taxon>Magnoliopsida</taxon>
        <taxon>eudicotyledons</taxon>
        <taxon>Gunneridae</taxon>
        <taxon>Pentapetalae</taxon>
        <taxon>asterids</taxon>
        <taxon>campanulids</taxon>
        <taxon>Asterales</taxon>
        <taxon>Asteraceae</taxon>
        <taxon>Cichorioideae</taxon>
        <taxon>Cichorieae</taxon>
        <taxon>Lactucinae</taxon>
        <taxon>Lactuca</taxon>
    </lineage>
</organism>
<feature type="compositionally biased region" description="Basic and acidic residues" evidence="1">
    <location>
        <begin position="51"/>
        <end position="64"/>
    </location>
</feature>
<dbReference type="Proteomes" id="UP000235145">
    <property type="component" value="Unassembled WGS sequence"/>
</dbReference>